<accession>A0A4U8Z0Q6</accession>
<dbReference type="Proteomes" id="UP000294360">
    <property type="component" value="Chromosome"/>
</dbReference>
<comment type="similarity">
    <text evidence="1 3">Belongs to the UreD family.</text>
</comment>
<dbReference type="GO" id="GO:0005737">
    <property type="term" value="C:cytoplasm"/>
    <property type="evidence" value="ECO:0007669"/>
    <property type="project" value="UniProtKB-SubCell"/>
</dbReference>
<dbReference type="InterPro" id="IPR002669">
    <property type="entry name" value="UreD"/>
</dbReference>
<dbReference type="RefSeq" id="WP_134488825.1">
    <property type="nucleotide sequence ID" value="NZ_CP139089.1"/>
</dbReference>
<reference evidence="4 5" key="1">
    <citation type="submission" date="2019-03" db="EMBL/GenBank/DDBJ databases">
        <authorList>
            <person name="Kox A.R. M."/>
        </authorList>
    </citation>
    <scope>NUCLEOTIDE SEQUENCE [LARGE SCALE GENOMIC DNA]</scope>
    <source>
        <strain evidence="4">MTUNDRAET4 annotated genome</strain>
    </source>
</reference>
<dbReference type="OrthoDB" id="9807968at2"/>
<comment type="function">
    <text evidence="3">Required for maturation of urease via the functional incorporation of the urease nickel metallocenter.</text>
</comment>
<sequence>MPGNALAIETGRRSHASLVFAKGGGRTFLNSQRVPYPFHITRPFWLDAACPDLATLYLQSASGGVYRGDHLRLSVEAKAGARAHVTTQSSSVVHDTGASPARQDTSMVVAPAAFLALTPDPLILFPGAALTSALTITINATSRAIVTEGFACHDPSAAGRAFQDLELLLTIVRDGEVIVRERSRVSGEDVFSKTSPLGPYRAYASMIILAPREAWPDALELQRAFDAEGCLAGASTLQGGAGLCLRCLAPDGGALRDGLKVGFDVAFAALAGATPARRRK</sequence>
<evidence type="ECO:0000256" key="1">
    <source>
        <dbReference type="ARBA" id="ARBA00007177"/>
    </source>
</evidence>
<dbReference type="GO" id="GO:0016151">
    <property type="term" value="F:nickel cation binding"/>
    <property type="evidence" value="ECO:0007669"/>
    <property type="project" value="UniProtKB-UniRule"/>
</dbReference>
<keyword evidence="3" id="KW-0996">Nickel insertion</keyword>
<comment type="subunit">
    <text evidence="3">UreD, UreF and UreG form a complex that acts as a GTP-hydrolysis-dependent molecular chaperone, activating the urease apoprotein by helping to assemble the nickel containing metallocenter of UreC. The UreE protein probably delivers the nickel.</text>
</comment>
<dbReference type="PANTHER" id="PTHR33643">
    <property type="entry name" value="UREASE ACCESSORY PROTEIN D"/>
    <property type="match status" value="1"/>
</dbReference>
<evidence type="ECO:0000256" key="3">
    <source>
        <dbReference type="HAMAP-Rule" id="MF_01384"/>
    </source>
</evidence>
<gene>
    <name evidence="3 4" type="primary">ureD</name>
    <name evidence="4" type="ORF">MTUNDRAET4_1846</name>
</gene>
<dbReference type="AlphaFoldDB" id="A0A4U8Z0Q6"/>
<name>A0A4U8Z0Q6_METTU</name>
<proteinExistence type="inferred from homology"/>
<dbReference type="PANTHER" id="PTHR33643:SF1">
    <property type="entry name" value="UREASE ACCESSORY PROTEIN D"/>
    <property type="match status" value="1"/>
</dbReference>
<evidence type="ECO:0000313" key="4">
    <source>
        <dbReference type="EMBL" id="VFU08739.1"/>
    </source>
</evidence>
<evidence type="ECO:0000313" key="5">
    <source>
        <dbReference type="Proteomes" id="UP000294360"/>
    </source>
</evidence>
<dbReference type="Pfam" id="PF01774">
    <property type="entry name" value="UreD"/>
    <property type="match status" value="1"/>
</dbReference>
<dbReference type="KEGG" id="mtun:MTUNDRAET4_1846"/>
<organism evidence="4 5">
    <name type="scientific">Methylocella tundrae</name>
    <dbReference type="NCBI Taxonomy" id="227605"/>
    <lineage>
        <taxon>Bacteria</taxon>
        <taxon>Pseudomonadati</taxon>
        <taxon>Pseudomonadota</taxon>
        <taxon>Alphaproteobacteria</taxon>
        <taxon>Hyphomicrobiales</taxon>
        <taxon>Beijerinckiaceae</taxon>
        <taxon>Methylocella</taxon>
    </lineage>
</organism>
<keyword evidence="3" id="KW-0963">Cytoplasm</keyword>
<evidence type="ECO:0000256" key="2">
    <source>
        <dbReference type="ARBA" id="ARBA00023186"/>
    </source>
</evidence>
<protein>
    <recommendedName>
        <fullName evidence="3">Urease accessory protein UreD</fullName>
    </recommendedName>
</protein>
<dbReference type="HAMAP" id="MF_01384">
    <property type="entry name" value="UreD"/>
    <property type="match status" value="1"/>
</dbReference>
<dbReference type="EMBL" id="LR536450">
    <property type="protein sequence ID" value="VFU08739.1"/>
    <property type="molecule type" value="Genomic_DNA"/>
</dbReference>
<keyword evidence="2 3" id="KW-0143">Chaperone</keyword>
<comment type="subcellular location">
    <subcellularLocation>
        <location evidence="3">Cytoplasm</location>
    </subcellularLocation>
</comment>